<gene>
    <name evidence="2" type="ORF">RGD00_15950</name>
</gene>
<proteinExistence type="predicted"/>
<sequence length="75" mass="8134">MDTTATHTGKGPTGSVAALFGRVREALEQRRIYTRTYRGLSALSNAQLADMGIHPSMIRRISLEAAYGRAVDAAR</sequence>
<keyword evidence="3" id="KW-1185">Reference proteome</keyword>
<feature type="domain" description="YjiS-like" evidence="1">
    <location>
        <begin position="23"/>
        <end position="59"/>
    </location>
</feature>
<evidence type="ECO:0000313" key="2">
    <source>
        <dbReference type="EMBL" id="MDR5654108.1"/>
    </source>
</evidence>
<evidence type="ECO:0000259" key="1">
    <source>
        <dbReference type="Pfam" id="PF06568"/>
    </source>
</evidence>
<comment type="caution">
    <text evidence="2">The sequence shown here is derived from an EMBL/GenBank/DDBJ whole genome shotgun (WGS) entry which is preliminary data.</text>
</comment>
<dbReference type="Proteomes" id="UP001247754">
    <property type="component" value="Unassembled WGS sequence"/>
</dbReference>
<dbReference type="EMBL" id="JAVKPH010000021">
    <property type="protein sequence ID" value="MDR5654108.1"/>
    <property type="molecule type" value="Genomic_DNA"/>
</dbReference>
<dbReference type="RefSeq" id="WP_310458278.1">
    <property type="nucleotide sequence ID" value="NZ_JAVKPH010000021.1"/>
</dbReference>
<organism evidence="2 3">
    <name type="scientific">Ruixingdingia sedimenti</name>
    <dbReference type="NCBI Taxonomy" id="3073604"/>
    <lineage>
        <taxon>Bacteria</taxon>
        <taxon>Pseudomonadati</taxon>
        <taxon>Pseudomonadota</taxon>
        <taxon>Alphaproteobacteria</taxon>
        <taxon>Rhodobacterales</taxon>
        <taxon>Paracoccaceae</taxon>
        <taxon>Ruixingdingia</taxon>
    </lineage>
</organism>
<name>A0ABU1FB29_9RHOB</name>
<reference evidence="2 3" key="1">
    <citation type="submission" date="2023-09" db="EMBL/GenBank/DDBJ databases">
        <title>Xinfangfangia sedmenti sp. nov., isolated the sedment.</title>
        <authorList>
            <person name="Xu L."/>
        </authorList>
    </citation>
    <scope>NUCLEOTIDE SEQUENCE [LARGE SCALE GENOMIC DNA]</scope>
    <source>
        <strain evidence="2 3">LG-4</strain>
    </source>
</reference>
<evidence type="ECO:0000313" key="3">
    <source>
        <dbReference type="Proteomes" id="UP001247754"/>
    </source>
</evidence>
<dbReference type="Pfam" id="PF06568">
    <property type="entry name" value="YjiS-like"/>
    <property type="match status" value="1"/>
</dbReference>
<accession>A0ABU1FB29</accession>
<protein>
    <submittedName>
        <fullName evidence="2">DUF1127 domain-containing protein</fullName>
    </submittedName>
</protein>
<dbReference type="InterPro" id="IPR009506">
    <property type="entry name" value="YjiS-like"/>
</dbReference>